<dbReference type="GO" id="GO:0006281">
    <property type="term" value="P:DNA repair"/>
    <property type="evidence" value="ECO:0007669"/>
    <property type="project" value="InterPro"/>
</dbReference>
<protein>
    <recommendedName>
        <fullName evidence="3">Endonuclease</fullName>
    </recommendedName>
</protein>
<sequence>MKPVKTKRVRALLDIYGRTFCDELGIDIAAGTPSALFCWLVAALLFSARIRANAALSAAGALFAAGWTTPEAMLAAGWEARVRVLNRSGYARYDESTSRMLGETCALLIDRYGGDLGNLRAAANRNPAAERDLLKAFKGIGEVGVDLFFREVQPVWPELYPFADRRALKAAARLGLADDPAGLASLVDRADFARLVAALVRVDLDKGYETIEAAAI</sequence>
<evidence type="ECO:0008006" key="3">
    <source>
        <dbReference type="Google" id="ProtNLM"/>
    </source>
</evidence>
<dbReference type="InterPro" id="IPR011257">
    <property type="entry name" value="DNA_glycosylase"/>
</dbReference>
<accession>A0AAW5QWF5</accession>
<name>A0AAW5QWF5_9HYPH</name>
<reference evidence="1 2" key="1">
    <citation type="submission" date="2022-04" db="EMBL/GenBank/DDBJ databases">
        <authorList>
            <person name="Ye Y.-Q."/>
            <person name="Du Z.-J."/>
        </authorList>
    </citation>
    <scope>NUCLEOTIDE SEQUENCE [LARGE SCALE GENOMIC DNA]</scope>
    <source>
        <strain evidence="1 2">A6E488</strain>
    </source>
</reference>
<evidence type="ECO:0000313" key="2">
    <source>
        <dbReference type="Proteomes" id="UP001320898"/>
    </source>
</evidence>
<dbReference type="EMBL" id="JALIDZ010000004">
    <property type="protein sequence ID" value="MCT8972285.1"/>
    <property type="molecule type" value="Genomic_DNA"/>
</dbReference>
<comment type="caution">
    <text evidence="1">The sequence shown here is derived from an EMBL/GenBank/DDBJ whole genome shotgun (WGS) entry which is preliminary data.</text>
</comment>
<dbReference type="SUPFAM" id="SSF48150">
    <property type="entry name" value="DNA-glycosylase"/>
    <property type="match status" value="1"/>
</dbReference>
<gene>
    <name evidence="1" type="ORF">MUB46_10490</name>
</gene>
<organism evidence="1 2">
    <name type="scientific">Microbaculum marinisediminis</name>
    <dbReference type="NCBI Taxonomy" id="2931392"/>
    <lineage>
        <taxon>Bacteria</taxon>
        <taxon>Pseudomonadati</taxon>
        <taxon>Pseudomonadota</taxon>
        <taxon>Alphaproteobacteria</taxon>
        <taxon>Hyphomicrobiales</taxon>
        <taxon>Tepidamorphaceae</taxon>
        <taxon>Microbaculum</taxon>
    </lineage>
</organism>
<keyword evidence="2" id="KW-1185">Reference proteome</keyword>
<dbReference type="GO" id="GO:0003824">
    <property type="term" value="F:catalytic activity"/>
    <property type="evidence" value="ECO:0007669"/>
    <property type="project" value="InterPro"/>
</dbReference>
<proteinExistence type="predicted"/>
<dbReference type="AlphaFoldDB" id="A0AAW5QWF5"/>
<evidence type="ECO:0000313" key="1">
    <source>
        <dbReference type="EMBL" id="MCT8972285.1"/>
    </source>
</evidence>
<dbReference type="RefSeq" id="WP_261615851.1">
    <property type="nucleotide sequence ID" value="NZ_JALIDZ010000004.1"/>
</dbReference>
<dbReference type="Proteomes" id="UP001320898">
    <property type="component" value="Unassembled WGS sequence"/>
</dbReference>